<evidence type="ECO:0000313" key="4">
    <source>
        <dbReference type="Proteomes" id="UP000050929"/>
    </source>
</evidence>
<dbReference type="NCBIfam" id="NF005395">
    <property type="entry name" value="PRK06940.1"/>
    <property type="match status" value="1"/>
</dbReference>
<evidence type="ECO:0000256" key="1">
    <source>
        <dbReference type="ARBA" id="ARBA00006484"/>
    </source>
</evidence>
<dbReference type="Pfam" id="PF13561">
    <property type="entry name" value="adh_short_C2"/>
    <property type="match status" value="1"/>
</dbReference>
<gene>
    <name evidence="3" type="ORF">FC72_GL000912</name>
</gene>
<organism evidence="3 4">
    <name type="scientific">Companilactobacillus tucceti DSM 20183</name>
    <dbReference type="NCBI Taxonomy" id="1423811"/>
    <lineage>
        <taxon>Bacteria</taxon>
        <taxon>Bacillati</taxon>
        <taxon>Bacillota</taxon>
        <taxon>Bacilli</taxon>
        <taxon>Lactobacillales</taxon>
        <taxon>Lactobacillaceae</taxon>
        <taxon>Companilactobacillus</taxon>
    </lineage>
</organism>
<dbReference type="PANTHER" id="PTHR24321">
    <property type="entry name" value="DEHYDROGENASES, SHORT CHAIN"/>
    <property type="match status" value="1"/>
</dbReference>
<comment type="caution">
    <text evidence="3">The sequence shown here is derived from an EMBL/GenBank/DDBJ whole genome shotgun (WGS) entry which is preliminary data.</text>
</comment>
<proteinExistence type="inferred from homology"/>
<dbReference type="InterPro" id="IPR002347">
    <property type="entry name" value="SDR_fam"/>
</dbReference>
<dbReference type="InterPro" id="IPR036291">
    <property type="entry name" value="NAD(P)-bd_dom_sf"/>
</dbReference>
<dbReference type="AlphaFoldDB" id="A0A0R1J943"/>
<evidence type="ECO:0000313" key="3">
    <source>
        <dbReference type="EMBL" id="KRK65443.1"/>
    </source>
</evidence>
<protein>
    <submittedName>
        <fullName evidence="3">Short chain dehydrogenase</fullName>
    </submittedName>
</protein>
<keyword evidence="4" id="KW-1185">Reference proteome</keyword>
<dbReference type="Pfam" id="PF00106">
    <property type="entry name" value="adh_short"/>
    <property type="match status" value="1"/>
</dbReference>
<dbReference type="PRINTS" id="PR00081">
    <property type="entry name" value="GDHRDH"/>
</dbReference>
<dbReference type="EMBL" id="AZDG01000002">
    <property type="protein sequence ID" value="KRK65443.1"/>
    <property type="molecule type" value="Genomic_DNA"/>
</dbReference>
<sequence>MPGGNKMNSEVEVLFGAGAIGEAIVRRISSGRKLLIADYSEEKLYTMKQRLEEAGFSVETIKADLSSRKSIKEVVAKAQSLGDIIGLVNAAGVSPSQASSSEVLHVDLYGTSVLLEEFGKVMAPGGAGIVISSQSGHRLPALSIEDNKALAMTPTEELLNLPILQPDLIKDSLAAYQYAKRTNVLRVAAESVKWQKRGARINSISPGIIMTPLALDELNGPRGAGYKKMFDSMVTKRPGTPDEIANLAELLMDRKSAFITGSDFLADGGITAQYWFGDVEEVRDSGTTK</sequence>
<dbReference type="SUPFAM" id="SSF51735">
    <property type="entry name" value="NAD(P)-binding Rossmann-fold domains"/>
    <property type="match status" value="1"/>
</dbReference>
<comment type="similarity">
    <text evidence="1">Belongs to the short-chain dehydrogenases/reductases (SDR) family.</text>
</comment>
<dbReference type="PANTHER" id="PTHR24321:SF8">
    <property type="entry name" value="ESTRADIOL 17-BETA-DEHYDROGENASE 8-RELATED"/>
    <property type="match status" value="1"/>
</dbReference>
<dbReference type="PATRIC" id="fig|1423811.3.peg.924"/>
<dbReference type="GO" id="GO:0016491">
    <property type="term" value="F:oxidoreductase activity"/>
    <property type="evidence" value="ECO:0007669"/>
    <property type="project" value="UniProtKB-KW"/>
</dbReference>
<keyword evidence="2" id="KW-0560">Oxidoreductase</keyword>
<dbReference type="Proteomes" id="UP000050929">
    <property type="component" value="Unassembled WGS sequence"/>
</dbReference>
<dbReference type="STRING" id="1423811.FC72_GL000912"/>
<name>A0A0R1J943_9LACO</name>
<dbReference type="Gene3D" id="3.40.50.720">
    <property type="entry name" value="NAD(P)-binding Rossmann-like Domain"/>
    <property type="match status" value="1"/>
</dbReference>
<evidence type="ECO:0000256" key="2">
    <source>
        <dbReference type="ARBA" id="ARBA00023002"/>
    </source>
</evidence>
<reference evidence="3 4" key="1">
    <citation type="journal article" date="2015" name="Genome Announc.">
        <title>Expanding the biotechnology potential of lactobacilli through comparative genomics of 213 strains and associated genera.</title>
        <authorList>
            <person name="Sun Z."/>
            <person name="Harris H.M."/>
            <person name="McCann A."/>
            <person name="Guo C."/>
            <person name="Argimon S."/>
            <person name="Zhang W."/>
            <person name="Yang X."/>
            <person name="Jeffery I.B."/>
            <person name="Cooney J.C."/>
            <person name="Kagawa T.F."/>
            <person name="Liu W."/>
            <person name="Song Y."/>
            <person name="Salvetti E."/>
            <person name="Wrobel A."/>
            <person name="Rasinkangas P."/>
            <person name="Parkhill J."/>
            <person name="Rea M.C."/>
            <person name="O'Sullivan O."/>
            <person name="Ritari J."/>
            <person name="Douillard F.P."/>
            <person name="Paul Ross R."/>
            <person name="Yang R."/>
            <person name="Briner A.E."/>
            <person name="Felis G.E."/>
            <person name="de Vos W.M."/>
            <person name="Barrangou R."/>
            <person name="Klaenhammer T.R."/>
            <person name="Caufield P.W."/>
            <person name="Cui Y."/>
            <person name="Zhang H."/>
            <person name="O'Toole P.W."/>
        </authorList>
    </citation>
    <scope>NUCLEOTIDE SEQUENCE [LARGE SCALE GENOMIC DNA]</scope>
    <source>
        <strain evidence="3 4">DSM 20183</strain>
    </source>
</reference>
<accession>A0A0R1J943</accession>